<evidence type="ECO:0000259" key="3">
    <source>
        <dbReference type="Pfam" id="PF00128"/>
    </source>
</evidence>
<keyword evidence="2" id="KW-0326">Glycosidase</keyword>
<dbReference type="InterPro" id="IPR004185">
    <property type="entry name" value="Glyco_hydro_13_lg-like_dom"/>
</dbReference>
<organism evidence="4 5">
    <name type="scientific">Candidatus Thermofonsia Clade 3 bacterium</name>
    <dbReference type="NCBI Taxonomy" id="2364212"/>
    <lineage>
        <taxon>Bacteria</taxon>
        <taxon>Bacillati</taxon>
        <taxon>Chloroflexota</taxon>
        <taxon>Candidatus Thermofontia</taxon>
        <taxon>Candidatus Thermofonsia Clade 3</taxon>
    </lineage>
</organism>
<dbReference type="EMBL" id="PGTN01000263">
    <property type="protein sequence ID" value="PJF46354.1"/>
    <property type="molecule type" value="Genomic_DNA"/>
</dbReference>
<protein>
    <submittedName>
        <fullName evidence="4">Alpha-amylase</fullName>
    </submittedName>
</protein>
<name>A0A2M8Q9A1_9CHLR</name>
<dbReference type="Gene3D" id="3.20.20.80">
    <property type="entry name" value="Glycosidases"/>
    <property type="match status" value="1"/>
</dbReference>
<dbReference type="InterPro" id="IPR014756">
    <property type="entry name" value="Ig_E-set"/>
</dbReference>
<dbReference type="PANTHER" id="PTHR10357:SF210">
    <property type="entry name" value="MALTODEXTRIN GLUCOSIDASE"/>
    <property type="match status" value="1"/>
</dbReference>
<evidence type="ECO:0000313" key="5">
    <source>
        <dbReference type="Proteomes" id="UP000230790"/>
    </source>
</evidence>
<accession>A0A2M8Q9A1</accession>
<feature type="non-terminal residue" evidence="4">
    <location>
        <position position="1"/>
    </location>
</feature>
<dbReference type="SUPFAM" id="SSF81296">
    <property type="entry name" value="E set domains"/>
    <property type="match status" value="1"/>
</dbReference>
<dbReference type="InterPro" id="IPR013783">
    <property type="entry name" value="Ig-like_fold"/>
</dbReference>
<proteinExistence type="predicted"/>
<sequence length="325" mass="37160">SYSHITRLLTISVQTGESAPDNNVEYFGLGHNSHDTLYRTPFGAVNPGDTVTLRFRTYANDVTGVRMRVWSTAANAQSFINMERMASGVSCYDPAQEDRRCDFWQATLTPDVPTTLYYRFIVQDGTATAYYDDDDFRNGGWGEARPSLRDNSYAITVFDPDFQPIPWMQNAVVYQIFPDRFRDGRANNNPKGNEPRYGYPPEPLDQIIVKRWGDLPEGYCRHYQSPAQPCTEGPRGRDYFGGDLRGVMQRLQYLKALGVTVIYLNPIFEAGSNHAYDTQDYYQIDKFFGDNQEFQQLVRLAEQQGIRIVLDGVFNHVSSDSPYFD</sequence>
<dbReference type="InterPro" id="IPR017853">
    <property type="entry name" value="GH"/>
</dbReference>
<reference evidence="4 5" key="1">
    <citation type="submission" date="2017-11" db="EMBL/GenBank/DDBJ databases">
        <title>Evolution of Phototrophy in the Chloroflexi Phylum Driven by Horizontal Gene Transfer.</title>
        <authorList>
            <person name="Ward L.M."/>
            <person name="Hemp J."/>
            <person name="Shih P.M."/>
            <person name="Mcglynn S.E."/>
            <person name="Fischer W."/>
        </authorList>
    </citation>
    <scope>NUCLEOTIDE SEQUENCE [LARGE SCALE GENOMIC DNA]</scope>
    <source>
        <strain evidence="4">JP3_7</strain>
    </source>
</reference>
<gene>
    <name evidence="4" type="ORF">CUN48_14225</name>
</gene>
<evidence type="ECO:0000313" key="4">
    <source>
        <dbReference type="EMBL" id="PJF46354.1"/>
    </source>
</evidence>
<dbReference type="Proteomes" id="UP000230790">
    <property type="component" value="Unassembled WGS sequence"/>
</dbReference>
<dbReference type="InterPro" id="IPR006047">
    <property type="entry name" value="GH13_cat_dom"/>
</dbReference>
<dbReference type="AlphaFoldDB" id="A0A2M8Q9A1"/>
<dbReference type="PANTHER" id="PTHR10357">
    <property type="entry name" value="ALPHA-AMYLASE FAMILY MEMBER"/>
    <property type="match status" value="1"/>
</dbReference>
<feature type="domain" description="Glycosyl hydrolase family 13 catalytic" evidence="3">
    <location>
        <begin position="175"/>
        <end position="325"/>
    </location>
</feature>
<dbReference type="Pfam" id="PF00128">
    <property type="entry name" value="Alpha-amylase"/>
    <property type="match status" value="1"/>
</dbReference>
<dbReference type="CDD" id="cd02857">
    <property type="entry name" value="E_set_CDase_PDE_N"/>
    <property type="match status" value="1"/>
</dbReference>
<dbReference type="GO" id="GO:0004553">
    <property type="term" value="F:hydrolase activity, hydrolyzing O-glycosyl compounds"/>
    <property type="evidence" value="ECO:0007669"/>
    <property type="project" value="InterPro"/>
</dbReference>
<evidence type="ECO:0000256" key="1">
    <source>
        <dbReference type="ARBA" id="ARBA00022801"/>
    </source>
</evidence>
<dbReference type="GO" id="GO:0005975">
    <property type="term" value="P:carbohydrate metabolic process"/>
    <property type="evidence" value="ECO:0007669"/>
    <property type="project" value="InterPro"/>
</dbReference>
<keyword evidence="1" id="KW-0378">Hydrolase</keyword>
<dbReference type="Gene3D" id="2.60.40.10">
    <property type="entry name" value="Immunoglobulins"/>
    <property type="match status" value="1"/>
</dbReference>
<evidence type="ECO:0000256" key="2">
    <source>
        <dbReference type="ARBA" id="ARBA00023295"/>
    </source>
</evidence>
<comment type="caution">
    <text evidence="4">The sequence shown here is derived from an EMBL/GenBank/DDBJ whole genome shotgun (WGS) entry which is preliminary data.</text>
</comment>
<feature type="non-terminal residue" evidence="4">
    <location>
        <position position="325"/>
    </location>
</feature>
<dbReference type="SUPFAM" id="SSF51445">
    <property type="entry name" value="(Trans)glycosidases"/>
    <property type="match status" value="1"/>
</dbReference>